<reference evidence="2 3" key="1">
    <citation type="submission" date="2016-10" db="EMBL/GenBank/DDBJ databases">
        <authorList>
            <person name="de Groot N.N."/>
        </authorList>
    </citation>
    <scope>NUCLEOTIDE SEQUENCE [LARGE SCALE GENOMIC DNA]</scope>
    <source>
        <strain evidence="2 3">CGMCC 1.10457</strain>
    </source>
</reference>
<gene>
    <name evidence="2" type="ORF">SAMN05216559_3935</name>
</gene>
<accession>A0A1I6M882</accession>
<dbReference type="Pfam" id="PF24035">
    <property type="entry name" value="DUF7344"/>
    <property type="match status" value="1"/>
</dbReference>
<dbReference type="OrthoDB" id="241157at2157"/>
<keyword evidence="3" id="KW-1185">Reference proteome</keyword>
<dbReference type="EMBL" id="FOZK01000005">
    <property type="protein sequence ID" value="SFS11742.1"/>
    <property type="molecule type" value="Genomic_DNA"/>
</dbReference>
<feature type="domain" description="DUF7344" evidence="1">
    <location>
        <begin position="15"/>
        <end position="84"/>
    </location>
</feature>
<dbReference type="Gene3D" id="1.10.10.10">
    <property type="entry name" value="Winged helix-like DNA-binding domain superfamily/Winged helix DNA-binding domain"/>
    <property type="match status" value="1"/>
</dbReference>
<proteinExistence type="predicted"/>
<evidence type="ECO:0000259" key="1">
    <source>
        <dbReference type="Pfam" id="PF24035"/>
    </source>
</evidence>
<evidence type="ECO:0000313" key="3">
    <source>
        <dbReference type="Proteomes" id="UP000199062"/>
    </source>
</evidence>
<dbReference type="InterPro" id="IPR055768">
    <property type="entry name" value="DUF7344"/>
</dbReference>
<dbReference type="AlphaFoldDB" id="A0A1I6M882"/>
<organism evidence="2 3">
    <name type="scientific">Halomicrobium zhouii</name>
    <dbReference type="NCBI Taxonomy" id="767519"/>
    <lineage>
        <taxon>Archaea</taxon>
        <taxon>Methanobacteriati</taxon>
        <taxon>Methanobacteriota</taxon>
        <taxon>Stenosarchaea group</taxon>
        <taxon>Halobacteria</taxon>
        <taxon>Halobacteriales</taxon>
        <taxon>Haloarculaceae</taxon>
        <taxon>Halomicrobium</taxon>
    </lineage>
</organism>
<dbReference type="InterPro" id="IPR036388">
    <property type="entry name" value="WH-like_DNA-bd_sf"/>
</dbReference>
<dbReference type="Proteomes" id="UP000199062">
    <property type="component" value="Unassembled WGS sequence"/>
</dbReference>
<evidence type="ECO:0000313" key="2">
    <source>
        <dbReference type="EMBL" id="SFS11742.1"/>
    </source>
</evidence>
<dbReference type="RefSeq" id="WP_089818929.1">
    <property type="nucleotide sequence ID" value="NZ_FOZK01000005.1"/>
</dbReference>
<sequence length="111" mass="12663">MNDNSRSTQALDRTFDALSSLHRRRVLLLLSDACPEVGDAPSLAELAPDHTDYRRYVTTMVHKHLPKLAEYDYVDWDSDEEVVRRGPCYGEVAVMLELLVDNRERLPGAFS</sequence>
<protein>
    <recommendedName>
        <fullName evidence="1">DUF7344 domain-containing protein</fullName>
    </recommendedName>
</protein>
<name>A0A1I6M882_9EURY</name>